<dbReference type="InterPro" id="IPR019734">
    <property type="entry name" value="TPR_rpt"/>
</dbReference>
<dbReference type="AlphaFoldDB" id="A0A1B7LBM8"/>
<keyword evidence="2 3" id="KW-0802">TPR repeat</keyword>
<evidence type="ECO:0000256" key="3">
    <source>
        <dbReference type="PROSITE-ProRule" id="PRU00339"/>
    </source>
</evidence>
<dbReference type="PROSITE" id="PS50005">
    <property type="entry name" value="TPR"/>
    <property type="match status" value="2"/>
</dbReference>
<evidence type="ECO:0000256" key="4">
    <source>
        <dbReference type="SAM" id="SignalP"/>
    </source>
</evidence>
<feature type="chain" id="PRO_5038987742" evidence="4">
    <location>
        <begin position="22"/>
        <end position="180"/>
    </location>
</feature>
<dbReference type="Pfam" id="PF13432">
    <property type="entry name" value="TPR_16"/>
    <property type="match status" value="1"/>
</dbReference>
<dbReference type="RefSeq" id="WP_066670525.1">
    <property type="nucleotide sequence ID" value="NZ_LYVF01000188.1"/>
</dbReference>
<keyword evidence="1" id="KW-0677">Repeat</keyword>
<reference evidence="5 6" key="1">
    <citation type="submission" date="2016-04" db="EMBL/GenBank/DDBJ databases">
        <authorList>
            <person name="Evans L.H."/>
            <person name="Alamgir A."/>
            <person name="Owens N."/>
            <person name="Weber N.D."/>
            <person name="Virtaneva K."/>
            <person name="Barbian K."/>
            <person name="Babar A."/>
            <person name="Rosenke K."/>
        </authorList>
    </citation>
    <scope>NUCLEOTIDE SEQUENCE [LARGE SCALE GENOMIC DNA]</scope>
    <source>
        <strain evidence="5 6">LMa1</strain>
    </source>
</reference>
<dbReference type="STRING" id="1838280.A6M21_14405"/>
<dbReference type="PANTHER" id="PTHR44943">
    <property type="entry name" value="CELLULOSE SYNTHASE OPERON PROTEIN C"/>
    <property type="match status" value="1"/>
</dbReference>
<keyword evidence="4" id="KW-0732">Signal</keyword>
<proteinExistence type="predicted"/>
<name>A0A1B7LBM8_9FIRM</name>
<dbReference type="EMBL" id="LYVF01000188">
    <property type="protein sequence ID" value="OAT79900.1"/>
    <property type="molecule type" value="Genomic_DNA"/>
</dbReference>
<evidence type="ECO:0000313" key="5">
    <source>
        <dbReference type="EMBL" id="OAT79900.1"/>
    </source>
</evidence>
<organism evidence="5 6">
    <name type="scientific">Desulfotomaculum copahuensis</name>
    <dbReference type="NCBI Taxonomy" id="1838280"/>
    <lineage>
        <taxon>Bacteria</taxon>
        <taxon>Bacillati</taxon>
        <taxon>Bacillota</taxon>
        <taxon>Clostridia</taxon>
        <taxon>Eubacteriales</taxon>
        <taxon>Desulfotomaculaceae</taxon>
        <taxon>Desulfotomaculum</taxon>
    </lineage>
</organism>
<dbReference type="PROSITE" id="PS51257">
    <property type="entry name" value="PROKAR_LIPOPROTEIN"/>
    <property type="match status" value="1"/>
</dbReference>
<feature type="repeat" description="TPR" evidence="3">
    <location>
        <begin position="100"/>
        <end position="133"/>
    </location>
</feature>
<dbReference type="SMART" id="SM00028">
    <property type="entry name" value="TPR"/>
    <property type="match status" value="3"/>
</dbReference>
<accession>A0A1B7LBM8</accession>
<dbReference type="SUPFAM" id="SSF48452">
    <property type="entry name" value="TPR-like"/>
    <property type="match status" value="1"/>
</dbReference>
<dbReference type="Proteomes" id="UP000078532">
    <property type="component" value="Unassembled WGS sequence"/>
</dbReference>
<evidence type="ECO:0000256" key="2">
    <source>
        <dbReference type="ARBA" id="ARBA00022803"/>
    </source>
</evidence>
<gene>
    <name evidence="5" type="ORF">A6M21_14405</name>
</gene>
<dbReference type="InterPro" id="IPR011990">
    <property type="entry name" value="TPR-like_helical_dom_sf"/>
</dbReference>
<evidence type="ECO:0000256" key="1">
    <source>
        <dbReference type="ARBA" id="ARBA00022737"/>
    </source>
</evidence>
<protein>
    <submittedName>
        <fullName evidence="5">Uncharacterized protein</fullName>
    </submittedName>
</protein>
<dbReference type="Gene3D" id="1.25.40.10">
    <property type="entry name" value="Tetratricopeptide repeat domain"/>
    <property type="match status" value="1"/>
</dbReference>
<evidence type="ECO:0000313" key="6">
    <source>
        <dbReference type="Proteomes" id="UP000078532"/>
    </source>
</evidence>
<feature type="repeat" description="TPR" evidence="3">
    <location>
        <begin position="66"/>
        <end position="99"/>
    </location>
</feature>
<sequence>MKRSYKPLIAIAVLLLLAVLAAGCGSKQAPSPPSGQAAAPAANAGADLAKNAGKFVQQADAHKDSAAAQFQAALGLYNAKKLSEAAQYYERAIKLDPKNATYLNNLGNVYRDMKNYKQAAAEYQQALKLAPHNIVSYVNLASMQATYLNDKKAALATVREGLQNNPQNKDLLTMARQFAK</sequence>
<dbReference type="OrthoDB" id="530017at2"/>
<dbReference type="PROSITE" id="PS50293">
    <property type="entry name" value="TPR_REGION"/>
    <property type="match status" value="1"/>
</dbReference>
<keyword evidence="6" id="KW-1185">Reference proteome</keyword>
<dbReference type="PANTHER" id="PTHR44943:SF8">
    <property type="entry name" value="TPR REPEAT-CONTAINING PROTEIN MJ0263"/>
    <property type="match status" value="1"/>
</dbReference>
<comment type="caution">
    <text evidence="5">The sequence shown here is derived from an EMBL/GenBank/DDBJ whole genome shotgun (WGS) entry which is preliminary data.</text>
</comment>
<feature type="signal peptide" evidence="4">
    <location>
        <begin position="1"/>
        <end position="21"/>
    </location>
</feature>
<dbReference type="InterPro" id="IPR051685">
    <property type="entry name" value="Ycf3/AcsC/BcsC/TPR_MFPF"/>
</dbReference>